<comment type="caution">
    <text evidence="1">The sequence shown here is derived from an EMBL/GenBank/DDBJ whole genome shotgun (WGS) entry which is preliminary data.</text>
</comment>
<name>A0AAV0JSH7_9ROSI</name>
<dbReference type="Proteomes" id="UP001154282">
    <property type="component" value="Unassembled WGS sequence"/>
</dbReference>
<keyword evidence="2" id="KW-1185">Reference proteome</keyword>
<evidence type="ECO:0000313" key="1">
    <source>
        <dbReference type="EMBL" id="CAI0412928.1"/>
    </source>
</evidence>
<sequence>MEILLIRRAAALPSGQTPSEDGFSAVTSMQIGTASSSSSFPCRRIVRTCGITRK</sequence>
<evidence type="ECO:0000313" key="2">
    <source>
        <dbReference type="Proteomes" id="UP001154282"/>
    </source>
</evidence>
<protein>
    <submittedName>
        <fullName evidence="1">Uncharacterized protein</fullName>
    </submittedName>
</protein>
<accession>A0AAV0JSH7</accession>
<dbReference type="AlphaFoldDB" id="A0AAV0JSH7"/>
<reference evidence="1" key="1">
    <citation type="submission" date="2022-08" db="EMBL/GenBank/DDBJ databases">
        <authorList>
            <person name="Gutierrez-Valencia J."/>
        </authorList>
    </citation>
    <scope>NUCLEOTIDE SEQUENCE</scope>
</reference>
<gene>
    <name evidence="1" type="ORF">LITE_LOCUS15738</name>
</gene>
<proteinExistence type="predicted"/>
<organism evidence="1 2">
    <name type="scientific">Linum tenue</name>
    <dbReference type="NCBI Taxonomy" id="586396"/>
    <lineage>
        <taxon>Eukaryota</taxon>
        <taxon>Viridiplantae</taxon>
        <taxon>Streptophyta</taxon>
        <taxon>Embryophyta</taxon>
        <taxon>Tracheophyta</taxon>
        <taxon>Spermatophyta</taxon>
        <taxon>Magnoliopsida</taxon>
        <taxon>eudicotyledons</taxon>
        <taxon>Gunneridae</taxon>
        <taxon>Pentapetalae</taxon>
        <taxon>rosids</taxon>
        <taxon>fabids</taxon>
        <taxon>Malpighiales</taxon>
        <taxon>Linaceae</taxon>
        <taxon>Linum</taxon>
    </lineage>
</organism>
<dbReference type="EMBL" id="CAMGYJ010000005">
    <property type="protein sequence ID" value="CAI0412928.1"/>
    <property type="molecule type" value="Genomic_DNA"/>
</dbReference>